<feature type="transmembrane region" description="Helical" evidence="6">
    <location>
        <begin position="33"/>
        <end position="55"/>
    </location>
</feature>
<accession>A0A846J9M6</accession>
<dbReference type="Proteomes" id="UP000473887">
    <property type="component" value="Unassembled WGS sequence"/>
</dbReference>
<evidence type="ECO:0000313" key="9">
    <source>
        <dbReference type="EMBL" id="NFJ08747.1"/>
    </source>
</evidence>
<sequence>MGEESGRLEESFYSVYKILKKDLEEKLKVSVKLIEPTIIIFMSLIICIIFLYVFIPMMNLVDLI</sequence>
<dbReference type="AlphaFoldDB" id="A0A846J9M6"/>
<evidence type="ECO:0000313" key="10">
    <source>
        <dbReference type="Proteomes" id="UP000473887"/>
    </source>
</evidence>
<organism evidence="9 11">
    <name type="scientific">Clostridium botulinum</name>
    <dbReference type="NCBI Taxonomy" id="1491"/>
    <lineage>
        <taxon>Bacteria</taxon>
        <taxon>Bacillati</taxon>
        <taxon>Bacillota</taxon>
        <taxon>Clostridia</taxon>
        <taxon>Eubacteriales</taxon>
        <taxon>Clostridiaceae</taxon>
        <taxon>Clostridium</taxon>
    </lineage>
</organism>
<evidence type="ECO:0000256" key="3">
    <source>
        <dbReference type="ARBA" id="ARBA00022692"/>
    </source>
</evidence>
<evidence type="ECO:0000256" key="2">
    <source>
        <dbReference type="ARBA" id="ARBA00022475"/>
    </source>
</evidence>
<gene>
    <name evidence="8" type="ORF">EXM69_12095</name>
    <name evidence="9" type="ORF">FC871_09715</name>
</gene>
<dbReference type="EMBL" id="SGKC01000023">
    <property type="protein sequence ID" value="NEZ92664.1"/>
    <property type="molecule type" value="Genomic_DNA"/>
</dbReference>
<dbReference type="InterPro" id="IPR018076">
    <property type="entry name" value="T2SS_GspF_dom"/>
</dbReference>
<evidence type="ECO:0000256" key="6">
    <source>
        <dbReference type="SAM" id="Phobius"/>
    </source>
</evidence>
<evidence type="ECO:0000313" key="11">
    <source>
        <dbReference type="Proteomes" id="UP000480039"/>
    </source>
</evidence>
<reference evidence="8 10" key="1">
    <citation type="submission" date="2019-02" db="EMBL/GenBank/DDBJ databases">
        <title>Genome sequencing of Clostridium botulinum clinical isolates.</title>
        <authorList>
            <person name="Brunt J."/>
            <person name="Van Vliet A.H.M."/>
            <person name="Stringer S.C."/>
            <person name="Grant K.A."/>
            <person name="Carter A.C."/>
            <person name="Peck M.W."/>
        </authorList>
    </citation>
    <scope>NUCLEOTIDE SEQUENCE [LARGE SCALE GENOMIC DNA]</scope>
    <source>
        <strain evidence="8 10">H142660711</strain>
    </source>
</reference>
<evidence type="ECO:0000256" key="4">
    <source>
        <dbReference type="ARBA" id="ARBA00022989"/>
    </source>
</evidence>
<dbReference type="RefSeq" id="WP_079994791.1">
    <property type="nucleotide sequence ID" value="NZ_NKTD01000003.1"/>
</dbReference>
<dbReference type="InterPro" id="IPR003004">
    <property type="entry name" value="GspF/PilC"/>
</dbReference>
<keyword evidence="3 6" id="KW-0812">Transmembrane</keyword>
<dbReference type="Proteomes" id="UP000480039">
    <property type="component" value="Unassembled WGS sequence"/>
</dbReference>
<dbReference type="PANTHER" id="PTHR30012">
    <property type="entry name" value="GENERAL SECRETION PATHWAY PROTEIN"/>
    <property type="match status" value="1"/>
</dbReference>
<evidence type="ECO:0000313" key="8">
    <source>
        <dbReference type="EMBL" id="NEZ92664.1"/>
    </source>
</evidence>
<keyword evidence="2" id="KW-1003">Cell membrane</keyword>
<dbReference type="GO" id="GO:0005886">
    <property type="term" value="C:plasma membrane"/>
    <property type="evidence" value="ECO:0007669"/>
    <property type="project" value="UniProtKB-SubCell"/>
</dbReference>
<proteinExistence type="predicted"/>
<comment type="caution">
    <text evidence="9">The sequence shown here is derived from an EMBL/GenBank/DDBJ whole genome shotgun (WGS) entry which is preliminary data.</text>
</comment>
<reference evidence="9 11" key="2">
    <citation type="submission" date="2019-04" db="EMBL/GenBank/DDBJ databases">
        <title>Genome sequencing of Clostridium botulinum Groups I-IV and Clostridium butyricum.</title>
        <authorList>
            <person name="Brunt J."/>
            <person name="Van Vliet A.H.M."/>
            <person name="Stringer S.C."/>
            <person name="Carter A.T."/>
            <person name="Peck M.W."/>
        </authorList>
    </citation>
    <scope>NUCLEOTIDE SEQUENCE [LARGE SCALE GENOMIC DNA]</scope>
    <source>
        <strain evidence="9 11">Colworth BL30</strain>
    </source>
</reference>
<dbReference type="Pfam" id="PF00482">
    <property type="entry name" value="T2SSF"/>
    <property type="match status" value="1"/>
</dbReference>
<keyword evidence="5 6" id="KW-0472">Membrane</keyword>
<name>A0A846J9M6_CLOBO</name>
<comment type="subcellular location">
    <subcellularLocation>
        <location evidence="1">Cell membrane</location>
        <topology evidence="1">Multi-pass membrane protein</topology>
    </subcellularLocation>
</comment>
<keyword evidence="4 6" id="KW-1133">Transmembrane helix</keyword>
<feature type="domain" description="Type II secretion system protein GspF" evidence="7">
    <location>
        <begin position="1"/>
        <end position="56"/>
    </location>
</feature>
<protein>
    <submittedName>
        <fullName evidence="9">General secretion pathway protein</fullName>
    </submittedName>
</protein>
<evidence type="ECO:0000259" key="7">
    <source>
        <dbReference type="Pfam" id="PF00482"/>
    </source>
</evidence>
<dbReference type="EMBL" id="SWQE01000004">
    <property type="protein sequence ID" value="NFJ08747.1"/>
    <property type="molecule type" value="Genomic_DNA"/>
</dbReference>
<evidence type="ECO:0000256" key="5">
    <source>
        <dbReference type="ARBA" id="ARBA00023136"/>
    </source>
</evidence>
<evidence type="ECO:0000256" key="1">
    <source>
        <dbReference type="ARBA" id="ARBA00004651"/>
    </source>
</evidence>
<dbReference type="PANTHER" id="PTHR30012:SF0">
    <property type="entry name" value="TYPE II SECRETION SYSTEM PROTEIN F-RELATED"/>
    <property type="match status" value="1"/>
</dbReference>